<gene>
    <name evidence="1" type="ORF">IZO911_LOCUS22612</name>
</gene>
<name>A0A814NG46_9BILA</name>
<protein>
    <recommendedName>
        <fullName evidence="3">B box-type domain-containing protein</fullName>
    </recommendedName>
</protein>
<comment type="caution">
    <text evidence="1">The sequence shown here is derived from an EMBL/GenBank/DDBJ whole genome shotgun (WGS) entry which is preliminary data.</text>
</comment>
<organism evidence="1 2">
    <name type="scientific">Adineta steineri</name>
    <dbReference type="NCBI Taxonomy" id="433720"/>
    <lineage>
        <taxon>Eukaryota</taxon>
        <taxon>Metazoa</taxon>
        <taxon>Spiralia</taxon>
        <taxon>Gnathifera</taxon>
        <taxon>Rotifera</taxon>
        <taxon>Eurotatoria</taxon>
        <taxon>Bdelloidea</taxon>
        <taxon>Adinetida</taxon>
        <taxon>Adinetidae</taxon>
        <taxon>Adineta</taxon>
    </lineage>
</organism>
<dbReference type="InterPro" id="IPR043136">
    <property type="entry name" value="B30.2/SPRY_sf"/>
</dbReference>
<dbReference type="AlphaFoldDB" id="A0A814NG46"/>
<proteinExistence type="predicted"/>
<dbReference type="Proteomes" id="UP000663860">
    <property type="component" value="Unassembled WGS sequence"/>
</dbReference>
<evidence type="ECO:0000313" key="2">
    <source>
        <dbReference type="Proteomes" id="UP000663860"/>
    </source>
</evidence>
<evidence type="ECO:0008006" key="3">
    <source>
        <dbReference type="Google" id="ProtNLM"/>
    </source>
</evidence>
<evidence type="ECO:0000313" key="1">
    <source>
        <dbReference type="EMBL" id="CAF1093122.1"/>
    </source>
</evidence>
<dbReference type="EMBL" id="CAJNOE010000254">
    <property type="protein sequence ID" value="CAF1093122.1"/>
    <property type="molecule type" value="Genomic_DNA"/>
</dbReference>
<reference evidence="1" key="1">
    <citation type="submission" date="2021-02" db="EMBL/GenBank/DDBJ databases">
        <authorList>
            <person name="Nowell W R."/>
        </authorList>
    </citation>
    <scope>NUCLEOTIDE SEQUENCE</scope>
</reference>
<accession>A0A814NG46</accession>
<sequence length="337" mass="39365">MASATESTKILCIICNKGKGIFKCEGCSHVFCPKHSIDHRNELSKQLEEITVTHDLIQQTLVQQTEDPQLHPLIQKVDQWEKESIVKIRQLADKVKNDLCTYTTEHTTLIKHKLKQISIELRQSGEDSDFSEIDLQRWTQKLEELRQEFLSPSTITLRENFTPYITSIYIDRHNTFDVFERVYGAAEIKENGYLAVQSDRSGRTEIRGRNEYTSGRHKLRFRIEQFDPSGWISVGIISKTEPMGELSYESPFSYGWSNKDQVWIAGQWRRQQTIQILQNETIELLIDCNKAKIELKNERLERTKELSIDLTKCPFPWQFYVNLYTSNTQVRILPSSN</sequence>
<dbReference type="Gene3D" id="2.60.120.920">
    <property type="match status" value="1"/>
</dbReference>